<comment type="caution">
    <text evidence="1">The sequence shown here is derived from an EMBL/GenBank/DDBJ whole genome shotgun (WGS) entry which is preliminary data.</text>
</comment>
<evidence type="ECO:0000313" key="2">
    <source>
        <dbReference type="Proteomes" id="UP001206126"/>
    </source>
</evidence>
<gene>
    <name evidence="1" type="ORF">NX774_00505</name>
</gene>
<dbReference type="RefSeq" id="WP_258820198.1">
    <property type="nucleotide sequence ID" value="NZ_JANUHB010000001.1"/>
</dbReference>
<sequence length="331" mass="35904">MKNGSNMASLPAWLRLALIMMAMALLPLQAQGQVPARFYWKSLVGANGTPIIFNSLSGNTNPFDPSHQVLPGGAVDATLAIAGYARTFALGERSAMAAILAPMGRVSGEVTVAGKSFNKAANGYGDPLLEFDVNVIGPTAQRIIPDILRYEPGFSLDLLADLAIPLGQYDSSQPLNLGQNRWYGRLGAPMVVQFGPWVPGRRTTLELLPAVWFFGKNTDFVGQTLKTDPLFQLDAHLTRDLTESFWGALDATYYEGGKSRINGVGGKKLNNFGFGLTFGYQINENLNLTVGYKSTLAQAASADPRIDTFMMTLVFGWHPLLEGARRLKEAQ</sequence>
<accession>A0ABT2D516</accession>
<dbReference type="Proteomes" id="UP001206126">
    <property type="component" value="Unassembled WGS sequence"/>
</dbReference>
<keyword evidence="2" id="KW-1185">Reference proteome</keyword>
<organism evidence="1 2">
    <name type="scientific">Massilia agilis</name>
    <dbReference type="NCBI Taxonomy" id="1811226"/>
    <lineage>
        <taxon>Bacteria</taxon>
        <taxon>Pseudomonadati</taxon>
        <taxon>Pseudomonadota</taxon>
        <taxon>Betaproteobacteria</taxon>
        <taxon>Burkholderiales</taxon>
        <taxon>Oxalobacteraceae</taxon>
        <taxon>Telluria group</taxon>
        <taxon>Massilia</taxon>
    </lineage>
</organism>
<dbReference type="EMBL" id="JANUHB010000001">
    <property type="protein sequence ID" value="MCS0806405.1"/>
    <property type="molecule type" value="Genomic_DNA"/>
</dbReference>
<dbReference type="Pfam" id="PF13557">
    <property type="entry name" value="Phenol_MetA_deg"/>
    <property type="match status" value="1"/>
</dbReference>
<protein>
    <submittedName>
        <fullName evidence="1">Transporter</fullName>
    </submittedName>
</protein>
<name>A0ABT2D516_9BURK</name>
<proteinExistence type="predicted"/>
<dbReference type="InterPro" id="IPR025737">
    <property type="entry name" value="FApF"/>
</dbReference>
<reference evidence="1 2" key="1">
    <citation type="submission" date="2022-08" db="EMBL/GenBank/DDBJ databases">
        <title>Reclassification of Massilia species as members of the genera Telluria, Duganella, Pseudoduganella, Mokoshia gen. nov. and Zemynaea gen. nov. using orthogonal and non-orthogonal genome-based approaches.</title>
        <authorList>
            <person name="Bowman J.P."/>
        </authorList>
    </citation>
    <scope>NUCLEOTIDE SEQUENCE [LARGE SCALE GENOMIC DNA]</scope>
    <source>
        <strain evidence="1 2">JCM 31605</strain>
    </source>
</reference>
<evidence type="ECO:0000313" key="1">
    <source>
        <dbReference type="EMBL" id="MCS0806405.1"/>
    </source>
</evidence>